<evidence type="ECO:0000313" key="3">
    <source>
        <dbReference type="Proteomes" id="UP000269945"/>
    </source>
</evidence>
<feature type="compositionally biased region" description="Low complexity" evidence="1">
    <location>
        <begin position="127"/>
        <end position="148"/>
    </location>
</feature>
<evidence type="ECO:0000256" key="1">
    <source>
        <dbReference type="SAM" id="MobiDB-lite"/>
    </source>
</evidence>
<dbReference type="EMBL" id="CYRY02045294">
    <property type="protein sequence ID" value="VCX40659.1"/>
    <property type="molecule type" value="Genomic_DNA"/>
</dbReference>
<sequence length="191" mass="21232">NTPQIWSDPSDPLELLASGHKHQRSWIPAPVIFFLTLFLLLLFLFVRHQRQKKCCKSGASHPQVETRTLQKSSSSVAPVQDENQDAELRESQPEEGIQMDSEAMASEEPQDATHSQMNSLNLRQETSAPPSSQSAEAPAEPSECAARPMHWPRKEPDPTLQEVDCRDARRLWSCPPPHGHSANTPGPGDLS</sequence>
<keyword evidence="3" id="KW-1185">Reference proteome</keyword>
<feature type="non-terminal residue" evidence="2">
    <location>
        <position position="1"/>
    </location>
</feature>
<reference evidence="2 3" key="1">
    <citation type="submission" date="2018-10" db="EMBL/GenBank/DDBJ databases">
        <authorList>
            <person name="Ekblom R."/>
            <person name="Jareborg N."/>
        </authorList>
    </citation>
    <scope>NUCLEOTIDE SEQUENCE [LARGE SCALE GENOMIC DNA]</scope>
    <source>
        <tissue evidence="2">Muscle</tissue>
    </source>
</reference>
<gene>
    <name evidence="2" type="ORF">BN2614_LOCUS1</name>
</gene>
<evidence type="ECO:0000313" key="2">
    <source>
        <dbReference type="EMBL" id="VCX40659.1"/>
    </source>
</evidence>
<dbReference type="Proteomes" id="UP000269945">
    <property type="component" value="Unassembled WGS sequence"/>
</dbReference>
<comment type="caution">
    <text evidence="2">The sequence shown here is derived from an EMBL/GenBank/DDBJ whole genome shotgun (WGS) entry which is preliminary data.</text>
</comment>
<feature type="compositionally biased region" description="Polar residues" evidence="1">
    <location>
        <begin position="112"/>
        <end position="126"/>
    </location>
</feature>
<name>A0A9X9Q9C9_GULGU</name>
<protein>
    <submittedName>
        <fullName evidence="2">Uncharacterized protein</fullName>
    </submittedName>
</protein>
<feature type="compositionally biased region" description="Basic and acidic residues" evidence="1">
    <location>
        <begin position="152"/>
        <end position="170"/>
    </location>
</feature>
<feature type="region of interest" description="Disordered" evidence="1">
    <location>
        <begin position="55"/>
        <end position="191"/>
    </location>
</feature>
<organism evidence="2 3">
    <name type="scientific">Gulo gulo</name>
    <name type="common">Wolverine</name>
    <name type="synonym">Gluton</name>
    <dbReference type="NCBI Taxonomy" id="48420"/>
    <lineage>
        <taxon>Eukaryota</taxon>
        <taxon>Metazoa</taxon>
        <taxon>Chordata</taxon>
        <taxon>Craniata</taxon>
        <taxon>Vertebrata</taxon>
        <taxon>Euteleostomi</taxon>
        <taxon>Mammalia</taxon>
        <taxon>Eutheria</taxon>
        <taxon>Laurasiatheria</taxon>
        <taxon>Carnivora</taxon>
        <taxon>Caniformia</taxon>
        <taxon>Musteloidea</taxon>
        <taxon>Mustelidae</taxon>
        <taxon>Guloninae</taxon>
        <taxon>Gulo</taxon>
    </lineage>
</organism>
<dbReference type="AlphaFoldDB" id="A0A9X9Q9C9"/>
<feature type="compositionally biased region" description="Polar residues" evidence="1">
    <location>
        <begin position="63"/>
        <end position="77"/>
    </location>
</feature>
<accession>A0A9X9Q9C9</accession>
<proteinExistence type="predicted"/>